<evidence type="ECO:0000313" key="2">
    <source>
        <dbReference type="Proteomes" id="UP000314294"/>
    </source>
</evidence>
<evidence type="ECO:0000313" key="1">
    <source>
        <dbReference type="EMBL" id="TNN70705.1"/>
    </source>
</evidence>
<name>A0A4Z2HZD4_9TELE</name>
<dbReference type="OrthoDB" id="10585155at2759"/>
<dbReference type="AlphaFoldDB" id="A0A4Z2HZD4"/>
<reference evidence="1 2" key="1">
    <citation type="submission" date="2019-03" db="EMBL/GenBank/DDBJ databases">
        <title>First draft genome of Liparis tanakae, snailfish: a comprehensive survey of snailfish specific genes.</title>
        <authorList>
            <person name="Kim W."/>
            <person name="Song I."/>
            <person name="Jeong J.-H."/>
            <person name="Kim D."/>
            <person name="Kim S."/>
            <person name="Ryu S."/>
            <person name="Song J.Y."/>
            <person name="Lee S.K."/>
        </authorList>
    </citation>
    <scope>NUCLEOTIDE SEQUENCE [LARGE SCALE GENOMIC DNA]</scope>
    <source>
        <tissue evidence="1">Muscle</tissue>
    </source>
</reference>
<keyword evidence="2" id="KW-1185">Reference proteome</keyword>
<sequence>MRRVGPSVPVSSDANCPSFTGVVLSDEDELAFPEAGLWLLSCELVGSVKASWVELESESTTTSLKGKEPNPRDRV</sequence>
<dbReference type="EMBL" id="SRLO01000160">
    <property type="protein sequence ID" value="TNN70705.1"/>
    <property type="molecule type" value="Genomic_DNA"/>
</dbReference>
<protein>
    <submittedName>
        <fullName evidence="1">Uncharacterized protein</fullName>
    </submittedName>
</protein>
<accession>A0A4Z2HZD4</accession>
<organism evidence="1 2">
    <name type="scientific">Liparis tanakae</name>
    <name type="common">Tanaka's snailfish</name>
    <dbReference type="NCBI Taxonomy" id="230148"/>
    <lineage>
        <taxon>Eukaryota</taxon>
        <taxon>Metazoa</taxon>
        <taxon>Chordata</taxon>
        <taxon>Craniata</taxon>
        <taxon>Vertebrata</taxon>
        <taxon>Euteleostomi</taxon>
        <taxon>Actinopterygii</taxon>
        <taxon>Neopterygii</taxon>
        <taxon>Teleostei</taxon>
        <taxon>Neoteleostei</taxon>
        <taxon>Acanthomorphata</taxon>
        <taxon>Eupercaria</taxon>
        <taxon>Perciformes</taxon>
        <taxon>Cottioidei</taxon>
        <taxon>Cottales</taxon>
        <taxon>Liparidae</taxon>
        <taxon>Liparis</taxon>
    </lineage>
</organism>
<proteinExistence type="predicted"/>
<gene>
    <name evidence="1" type="ORF">EYF80_019142</name>
</gene>
<comment type="caution">
    <text evidence="1">The sequence shown here is derived from an EMBL/GenBank/DDBJ whole genome shotgun (WGS) entry which is preliminary data.</text>
</comment>
<dbReference type="Proteomes" id="UP000314294">
    <property type="component" value="Unassembled WGS sequence"/>
</dbReference>